<dbReference type="Pfam" id="PF01609">
    <property type="entry name" value="DDE_Tnp_1"/>
    <property type="match status" value="1"/>
</dbReference>
<dbReference type="GO" id="GO:0006313">
    <property type="term" value="P:DNA transposition"/>
    <property type="evidence" value="ECO:0007669"/>
    <property type="project" value="InterPro"/>
</dbReference>
<dbReference type="KEGG" id="blq:L21SP5_02860"/>
<gene>
    <name evidence="2" type="ORF">L21SP5_00926</name>
    <name evidence="3" type="ORF">L21SP5_02082</name>
    <name evidence="4" type="ORF">L21SP5_02860</name>
    <name evidence="5" type="ORF">L21SP5_03547</name>
</gene>
<dbReference type="AlphaFoldDB" id="A0A0S2I0H5"/>
<dbReference type="STRING" id="1307839.L21SP5_00926"/>
<dbReference type="InterPro" id="IPR002559">
    <property type="entry name" value="Transposase_11"/>
</dbReference>
<dbReference type="EMBL" id="CP013118">
    <property type="protein sequence ID" value="ALO14593.1"/>
    <property type="molecule type" value="Genomic_DNA"/>
</dbReference>
<dbReference type="OrthoDB" id="740398at2"/>
<keyword evidence="6" id="KW-1185">Reference proteome</keyword>
<evidence type="ECO:0000313" key="2">
    <source>
        <dbReference type="EMBL" id="ALO14593.1"/>
    </source>
</evidence>
<evidence type="ECO:0000313" key="4">
    <source>
        <dbReference type="EMBL" id="ALO16480.1"/>
    </source>
</evidence>
<dbReference type="RefSeq" id="WP_057952128.1">
    <property type="nucleotide sequence ID" value="NZ_CP013118.1"/>
</dbReference>
<dbReference type="InterPro" id="IPR012337">
    <property type="entry name" value="RNaseH-like_sf"/>
</dbReference>
<dbReference type="EMBL" id="CP013118">
    <property type="protein sequence ID" value="ALO17155.1"/>
    <property type="molecule type" value="Genomic_DNA"/>
</dbReference>
<dbReference type="KEGG" id="blq:L21SP5_00926"/>
<dbReference type="NCBIfam" id="NF033559">
    <property type="entry name" value="transpos_IS1634"/>
    <property type="match status" value="1"/>
</dbReference>
<feature type="domain" description="Transposase IS4-like" evidence="1">
    <location>
        <begin position="166"/>
        <end position="440"/>
    </location>
</feature>
<dbReference type="SUPFAM" id="SSF53098">
    <property type="entry name" value="Ribonuclease H-like"/>
    <property type="match status" value="1"/>
</dbReference>
<name>A0A0S2I0H5_9BACT</name>
<evidence type="ECO:0000313" key="3">
    <source>
        <dbReference type="EMBL" id="ALO15719.1"/>
    </source>
</evidence>
<evidence type="ECO:0000313" key="5">
    <source>
        <dbReference type="EMBL" id="ALO17155.1"/>
    </source>
</evidence>
<dbReference type="InterPro" id="IPR047654">
    <property type="entry name" value="IS1634_transpos"/>
</dbReference>
<dbReference type="Proteomes" id="UP000064893">
    <property type="component" value="Chromosome"/>
</dbReference>
<accession>A0A0S2I0H5</accession>
<proteinExistence type="predicted"/>
<evidence type="ECO:0000313" key="6">
    <source>
        <dbReference type="Proteomes" id="UP000064893"/>
    </source>
</evidence>
<dbReference type="GO" id="GO:0004803">
    <property type="term" value="F:transposase activity"/>
    <property type="evidence" value="ECO:0007669"/>
    <property type="project" value="InterPro"/>
</dbReference>
<reference evidence="3 6" key="1">
    <citation type="submission" date="2015-11" db="EMBL/GenBank/DDBJ databases">
        <title>Description and complete genome sequence of a novel strain predominating in hypersaline microbial mats and representing a new family of the Bacteriodetes phylum.</title>
        <authorList>
            <person name="Spring S."/>
            <person name="Bunk B."/>
            <person name="Sproer C."/>
            <person name="Klenk H.-P."/>
        </authorList>
    </citation>
    <scope>NUCLEOTIDE SEQUENCE [LARGE SCALE GENOMIC DNA]</scope>
    <source>
        <strain evidence="3 6">L21-Spi-D4</strain>
    </source>
</reference>
<dbReference type="PATRIC" id="fig|1307839.3.peg.2197"/>
<dbReference type="KEGG" id="blq:L21SP5_03547"/>
<sequence length="496" mass="57721">MFVRKKKNKSGSVSIQIIKKIDRSNKVIKTIGSSSEPDEIERLYYKALYELPRLYGPTLFDPLKESRICDLTNDDIHVVGPELIFSKIFNYIGFNQIKDELFKALCISRITHPGSKLNLSLYLQENHKSDISVDRIYYFMDRLNSRYKKQVEEISFQYTKKVLGGKIGIVFYDMTTIYFESSQPDELKQTGFSKDGKHQHPQIFLGLLVGKEGYPIGYDIFEGSIYEGHTLIPILEKFERRFSLNKPIVVADAGLLSAKNIESLKINRYTFILGARIKNENNIIKKQIRELNLQDGQIAKIEKPDNTVLFISFSDKRAKKDLSNRERGLKRLEKSLNAGRLTKSNINNRGYNKYLKMQGELKINIDYEKFRNDSTWDGLKGYLTNTKLSGKEVIENYNNLWKIEKAFRISKTDLKIRPIYHRLKERIEAHICISFVSYLLYKELEKTLKENDTGISINKAIKAINKMYEIQVGNKRILLRNNETQQNIIDLINSKF</sequence>
<dbReference type="EMBL" id="CP013118">
    <property type="protein sequence ID" value="ALO15719.1"/>
    <property type="molecule type" value="Genomic_DNA"/>
</dbReference>
<dbReference type="EMBL" id="CP013118">
    <property type="protein sequence ID" value="ALO16480.1"/>
    <property type="molecule type" value="Genomic_DNA"/>
</dbReference>
<dbReference type="GO" id="GO:0003677">
    <property type="term" value="F:DNA binding"/>
    <property type="evidence" value="ECO:0007669"/>
    <property type="project" value="InterPro"/>
</dbReference>
<dbReference type="PANTHER" id="PTHR34614">
    <property type="match status" value="1"/>
</dbReference>
<protein>
    <submittedName>
        <fullName evidence="3">Transposase</fullName>
    </submittedName>
</protein>
<organism evidence="3 6">
    <name type="scientific">Salinivirga cyanobacteriivorans</name>
    <dbReference type="NCBI Taxonomy" id="1307839"/>
    <lineage>
        <taxon>Bacteria</taxon>
        <taxon>Pseudomonadati</taxon>
        <taxon>Bacteroidota</taxon>
        <taxon>Bacteroidia</taxon>
        <taxon>Bacteroidales</taxon>
        <taxon>Salinivirgaceae</taxon>
        <taxon>Salinivirga</taxon>
    </lineage>
</organism>
<dbReference type="PANTHER" id="PTHR34614:SF2">
    <property type="entry name" value="TRANSPOSASE IS4-LIKE DOMAIN-CONTAINING PROTEIN"/>
    <property type="match status" value="1"/>
</dbReference>
<dbReference type="KEGG" id="blq:L21SP5_02082"/>
<evidence type="ECO:0000259" key="1">
    <source>
        <dbReference type="Pfam" id="PF01609"/>
    </source>
</evidence>